<name>A0A0D1YVZ2_9EURO</name>
<proteinExistence type="predicted"/>
<evidence type="ECO:0000313" key="1">
    <source>
        <dbReference type="EMBL" id="KIV85709.1"/>
    </source>
</evidence>
<evidence type="ECO:0000313" key="2">
    <source>
        <dbReference type="Proteomes" id="UP000053599"/>
    </source>
</evidence>
<dbReference type="OrthoDB" id="4133349at2759"/>
<dbReference type="Proteomes" id="UP000053599">
    <property type="component" value="Unassembled WGS sequence"/>
</dbReference>
<organism evidence="1 2">
    <name type="scientific">Exophiala sideris</name>
    <dbReference type="NCBI Taxonomy" id="1016849"/>
    <lineage>
        <taxon>Eukaryota</taxon>
        <taxon>Fungi</taxon>
        <taxon>Dikarya</taxon>
        <taxon>Ascomycota</taxon>
        <taxon>Pezizomycotina</taxon>
        <taxon>Eurotiomycetes</taxon>
        <taxon>Chaetothyriomycetidae</taxon>
        <taxon>Chaetothyriales</taxon>
        <taxon>Herpotrichiellaceae</taxon>
        <taxon>Exophiala</taxon>
    </lineage>
</organism>
<dbReference type="HOGENOM" id="CLU_107664_0_0_1"/>
<protein>
    <submittedName>
        <fullName evidence="1">Uncharacterized protein</fullName>
    </submittedName>
</protein>
<sequence length="239" mass="26547">MIQAKFSGSIRRQPAWRSLGPILFSSETYSFQGSSSRRLQSRLTGSIEHDTIPFDLALPSSSHTDSVLHVLLLWSSDGSKHNLERLQSRVPKIARLGDHQVALLVGDGSIPHDEQHIWQQFSILQNQVPKTNAMPLTLALSAEAILHTLERYMKESDNRTEAPPLPHPMLTALVAQATTTAPVRPLSEHDAAVLANRFPSIQCLEEATRTDGGKRQITQLVGAHAAKEVIDFWQDEWIA</sequence>
<reference evidence="1 2" key="1">
    <citation type="submission" date="2015-01" db="EMBL/GenBank/DDBJ databases">
        <title>The Genome Sequence of Exophiala sideris CBS121828.</title>
        <authorList>
            <consortium name="The Broad Institute Genomics Platform"/>
            <person name="Cuomo C."/>
            <person name="de Hoog S."/>
            <person name="Gorbushina A."/>
            <person name="Stielow B."/>
            <person name="Teixiera M."/>
            <person name="Abouelleil A."/>
            <person name="Chapman S.B."/>
            <person name="Priest M."/>
            <person name="Young S.K."/>
            <person name="Wortman J."/>
            <person name="Nusbaum C."/>
            <person name="Birren B."/>
        </authorList>
    </citation>
    <scope>NUCLEOTIDE SEQUENCE [LARGE SCALE GENOMIC DNA]</scope>
    <source>
        <strain evidence="1 2">CBS 121828</strain>
    </source>
</reference>
<dbReference type="AlphaFoldDB" id="A0A0D1YVZ2"/>
<gene>
    <name evidence="1" type="ORF">PV11_01370</name>
</gene>
<dbReference type="EMBL" id="KN846951">
    <property type="protein sequence ID" value="KIV85709.1"/>
    <property type="molecule type" value="Genomic_DNA"/>
</dbReference>
<accession>A0A0D1YVZ2</accession>